<evidence type="ECO:0000256" key="5">
    <source>
        <dbReference type="ARBA" id="ARBA00022533"/>
    </source>
</evidence>
<dbReference type="OrthoDB" id="17863at2157"/>
<dbReference type="Pfam" id="PF11897">
    <property type="entry name" value="DUF3417"/>
    <property type="match status" value="1"/>
</dbReference>
<organism evidence="12 13">
    <name type="scientific">Methanoculleus taiwanensis</name>
    <dbReference type="NCBI Taxonomy" id="1550565"/>
    <lineage>
        <taxon>Archaea</taxon>
        <taxon>Methanobacteriati</taxon>
        <taxon>Methanobacteriota</taxon>
        <taxon>Stenosarchaea group</taxon>
        <taxon>Methanomicrobia</taxon>
        <taxon>Methanomicrobiales</taxon>
        <taxon>Methanomicrobiaceae</taxon>
        <taxon>Methanoculleus</taxon>
    </lineage>
</organism>
<dbReference type="InterPro" id="IPR011834">
    <property type="entry name" value="Agluc_phsphrylas"/>
</dbReference>
<reference evidence="12 13" key="1">
    <citation type="journal article" date="2015" name="Int. J. Syst. Evol. Microbiol.">
        <title>Methanoculleus taiwanensis sp. nov., a methanogen isolated from deep marine sediment at the deformation front area near Taiwan.</title>
        <authorList>
            <person name="Weng C.Y."/>
            <person name="Chen S.C."/>
            <person name="Lai M.C."/>
            <person name="Wu S.Y."/>
            <person name="Lin S."/>
            <person name="Yang T.F."/>
            <person name="Chen P.C."/>
        </authorList>
    </citation>
    <scope>NUCLEOTIDE SEQUENCE [LARGE SCALE GENOMIC DNA]</scope>
    <source>
        <strain evidence="12 13">CYW4</strain>
    </source>
</reference>
<sequence length="726" mass="83692">MTDIPVDRFSHIPDRISGLVELAYNLWWSWHSSAMLLFKQINRAEWKESGQNPVKMLLETPARFFERAAEDPDYLRRYDLLMCRFRNYMASKNSWFSENYPERLPLTIAYFSSEFGLHPSLPLYAGGLGILAGDHVKECSDLGVPMVAVGFLYAEGYVHQHLEADGWQKNIVELLDRETAPITRVTDEHGRQLVVQVPLIEPPLYVAVWKVQAGRVPLYLLDTHIDENLPENRSISHRLYEKDLEGRLRQELVLGVGGRTVLNTLGVSYSAMHLNEGHSAFALIERLRERVDAGMSFEEAAKQVRNTSIFTTHTPVPAGHDIFPFDLMHRYFGDYAPSLGIDWETFIDLGAAPHDPEAGFNMTAFAFRMTRFHNGVSQKHGEVARQMWQSLWPGVPESLVPIESVTNGVHVPTWLNRRVETLFDTYMDPVCPTWREEHDNPLVWRFIDEIPDEELWNVHLWLKMKLFSRIRERKRRKWSGYRNEPWNLVAEGLMLDATTLTIGFARRFTGYKRADLIFEDLDRLEEIVTNRWRPVQFVFAGKAHPADDRGKDVLKRIYQFAESPEFAGRIAFVENYGQQLARYMVQGVDVWLNTPVPLMEASGTSGMKAALNGVPNLSVLDGWWVEGYNGRNGWAFEGSQPYGENNRADAETVYNIIEKEIAPLYYMRPMDEIPHGWVKVMKESIKSCAWQYSARRMVKEYITRYYPSVCMYAGEPMTGALESCRL</sequence>
<evidence type="ECO:0000256" key="7">
    <source>
        <dbReference type="ARBA" id="ARBA00022679"/>
    </source>
</evidence>
<evidence type="ECO:0000256" key="2">
    <source>
        <dbReference type="ARBA" id="ARBA00001933"/>
    </source>
</evidence>
<dbReference type="EMBL" id="LHQS01000001">
    <property type="protein sequence ID" value="RXE56801.1"/>
    <property type="molecule type" value="Genomic_DNA"/>
</dbReference>
<keyword evidence="5" id="KW-0021">Allosteric enzyme</keyword>
<dbReference type="SUPFAM" id="SSF53756">
    <property type="entry name" value="UDP-Glycosyltransferase/glycogen phosphorylase"/>
    <property type="match status" value="1"/>
</dbReference>
<evidence type="ECO:0000256" key="8">
    <source>
        <dbReference type="ARBA" id="ARBA00022898"/>
    </source>
</evidence>
<dbReference type="GO" id="GO:0005975">
    <property type="term" value="P:carbohydrate metabolic process"/>
    <property type="evidence" value="ECO:0007669"/>
    <property type="project" value="InterPro"/>
</dbReference>
<evidence type="ECO:0000256" key="3">
    <source>
        <dbReference type="ARBA" id="ARBA00006047"/>
    </source>
</evidence>
<keyword evidence="13" id="KW-1185">Reference proteome</keyword>
<dbReference type="InterPro" id="IPR024517">
    <property type="entry name" value="Glycogen_phosphorylase_DUF3417"/>
</dbReference>
<evidence type="ECO:0000256" key="10">
    <source>
        <dbReference type="PIRSR" id="PIRSR000460-1"/>
    </source>
</evidence>
<feature type="domain" description="DUF3417" evidence="11">
    <location>
        <begin position="12"/>
        <end position="121"/>
    </location>
</feature>
<name>A0A498H1I1_9EURY</name>
<dbReference type="PANTHER" id="PTHR42655:SF1">
    <property type="entry name" value="GLYCOGEN PHOSPHORYLASE"/>
    <property type="match status" value="1"/>
</dbReference>
<keyword evidence="8 10" id="KW-0663">Pyridoxal phosphate</keyword>
<comment type="similarity">
    <text evidence="3">Belongs to the glycogen phosphorylase family.</text>
</comment>
<keyword evidence="9" id="KW-0119">Carbohydrate metabolism</keyword>
<evidence type="ECO:0000256" key="6">
    <source>
        <dbReference type="ARBA" id="ARBA00022676"/>
    </source>
</evidence>
<proteinExistence type="inferred from homology"/>
<evidence type="ECO:0000259" key="11">
    <source>
        <dbReference type="Pfam" id="PF11897"/>
    </source>
</evidence>
<feature type="modified residue" description="N6-(pyridoxal phosphate)lysine" evidence="10">
    <location>
        <position position="608"/>
    </location>
</feature>
<dbReference type="InterPro" id="IPR000811">
    <property type="entry name" value="Glyco_trans_35"/>
</dbReference>
<gene>
    <name evidence="12" type="ORF">ABH15_01160</name>
</gene>
<evidence type="ECO:0000256" key="9">
    <source>
        <dbReference type="ARBA" id="ARBA00023277"/>
    </source>
</evidence>
<accession>A0A498H1I1</accession>
<dbReference type="InterPro" id="IPR052182">
    <property type="entry name" value="Glycogen/Maltodextrin_Phosph"/>
</dbReference>
<protein>
    <recommendedName>
        <fullName evidence="4">glycogen phosphorylase</fullName>
        <ecNumber evidence="4">2.4.1.1</ecNumber>
    </recommendedName>
</protein>
<keyword evidence="6" id="KW-0328">Glycosyltransferase</keyword>
<evidence type="ECO:0000313" key="12">
    <source>
        <dbReference type="EMBL" id="RXE56801.1"/>
    </source>
</evidence>
<keyword evidence="7" id="KW-0808">Transferase</keyword>
<comment type="cofactor">
    <cofactor evidence="2">
        <name>pyridoxal 5'-phosphate</name>
        <dbReference type="ChEBI" id="CHEBI:597326"/>
    </cofactor>
</comment>
<dbReference type="PROSITE" id="PS00102">
    <property type="entry name" value="PHOSPHORYLASE"/>
    <property type="match status" value="1"/>
</dbReference>
<dbReference type="NCBIfam" id="TIGR02094">
    <property type="entry name" value="more_P_ylases"/>
    <property type="match status" value="1"/>
</dbReference>
<evidence type="ECO:0000313" key="13">
    <source>
        <dbReference type="Proteomes" id="UP000290932"/>
    </source>
</evidence>
<dbReference type="Gene3D" id="3.40.50.2000">
    <property type="entry name" value="Glycogen Phosphorylase B"/>
    <property type="match status" value="3"/>
</dbReference>
<dbReference type="GO" id="GO:0030170">
    <property type="term" value="F:pyridoxal phosphate binding"/>
    <property type="evidence" value="ECO:0007669"/>
    <property type="project" value="InterPro"/>
</dbReference>
<dbReference type="GO" id="GO:0008184">
    <property type="term" value="F:glycogen phosphorylase activity"/>
    <property type="evidence" value="ECO:0007669"/>
    <property type="project" value="InterPro"/>
</dbReference>
<comment type="catalytic activity">
    <reaction evidence="1">
        <text>[(1-&gt;4)-alpha-D-glucosyl](n) + phosphate = [(1-&gt;4)-alpha-D-glucosyl](n-1) + alpha-D-glucose 1-phosphate</text>
        <dbReference type="Rhea" id="RHEA:41732"/>
        <dbReference type="Rhea" id="RHEA-COMP:9584"/>
        <dbReference type="Rhea" id="RHEA-COMP:9586"/>
        <dbReference type="ChEBI" id="CHEBI:15444"/>
        <dbReference type="ChEBI" id="CHEBI:43474"/>
        <dbReference type="ChEBI" id="CHEBI:58601"/>
        <dbReference type="EC" id="2.4.1.1"/>
    </reaction>
</comment>
<dbReference type="EC" id="2.4.1.1" evidence="4"/>
<dbReference type="PIRSF" id="PIRSF000460">
    <property type="entry name" value="Pprylas_GlgP"/>
    <property type="match status" value="1"/>
</dbReference>
<dbReference type="Proteomes" id="UP000290932">
    <property type="component" value="Unassembled WGS sequence"/>
</dbReference>
<dbReference type="AlphaFoldDB" id="A0A498H1I1"/>
<comment type="caution">
    <text evidence="12">The sequence shown here is derived from an EMBL/GenBank/DDBJ whole genome shotgun (WGS) entry which is preliminary data.</text>
</comment>
<evidence type="ECO:0000256" key="4">
    <source>
        <dbReference type="ARBA" id="ARBA00012591"/>
    </source>
</evidence>
<evidence type="ECO:0000256" key="1">
    <source>
        <dbReference type="ARBA" id="ARBA00001275"/>
    </source>
</evidence>
<dbReference type="Pfam" id="PF00343">
    <property type="entry name" value="Phosphorylase"/>
    <property type="match status" value="1"/>
</dbReference>
<dbReference type="PANTHER" id="PTHR42655">
    <property type="entry name" value="GLYCOGEN PHOSPHORYLASE"/>
    <property type="match status" value="1"/>
</dbReference>
<dbReference type="RefSeq" id="WP_128692536.1">
    <property type="nucleotide sequence ID" value="NZ_LHQS01000001.1"/>
</dbReference>
<dbReference type="InterPro" id="IPR035090">
    <property type="entry name" value="Pyridoxal_P_attach_site"/>
</dbReference>